<evidence type="ECO:0000256" key="1">
    <source>
        <dbReference type="PIRSR" id="PIRSR033579-1"/>
    </source>
</evidence>
<keyword evidence="5" id="KW-1185">Reference proteome</keyword>
<comment type="caution">
    <text evidence="4">The sequence shown here is derived from an EMBL/GenBank/DDBJ whole genome shotgun (WGS) entry which is preliminary data.</text>
</comment>
<keyword evidence="2" id="KW-0170">Cobalt</keyword>
<proteinExistence type="predicted"/>
<feature type="binding site" evidence="2">
    <location>
        <position position="184"/>
    </location>
    <ligand>
        <name>Co(2+)</name>
        <dbReference type="ChEBI" id="CHEBI:48828"/>
    </ligand>
</feature>
<dbReference type="SUPFAM" id="SSF53800">
    <property type="entry name" value="Chelatase"/>
    <property type="match status" value="1"/>
</dbReference>
<dbReference type="EMBL" id="BLTE01000011">
    <property type="protein sequence ID" value="GFK94734.1"/>
    <property type="molecule type" value="Genomic_DNA"/>
</dbReference>
<accession>A0A6V8LSL3</accession>
<dbReference type="EC" id="4.99.1.3" evidence="4"/>
<keyword evidence="2" id="KW-0479">Metal-binding</keyword>
<dbReference type="CDD" id="cd03413">
    <property type="entry name" value="CbiK_C"/>
    <property type="match status" value="1"/>
</dbReference>
<evidence type="ECO:0000313" key="5">
    <source>
        <dbReference type="Proteomes" id="UP000494245"/>
    </source>
</evidence>
<dbReference type="Proteomes" id="UP000494245">
    <property type="component" value="Unassembled WGS sequence"/>
</dbReference>
<dbReference type="RefSeq" id="WP_173085092.1">
    <property type="nucleotide sequence ID" value="NZ_BLTE01000011.1"/>
</dbReference>
<feature type="binding site" evidence="2">
    <location>
        <position position="246"/>
    </location>
    <ligand>
        <name>Co(2+)</name>
        <dbReference type="ChEBI" id="CHEBI:48828"/>
    </ligand>
</feature>
<feature type="binding site" evidence="2">
    <location>
        <position position="214"/>
    </location>
    <ligand>
        <name>Co(2+)</name>
        <dbReference type="ChEBI" id="CHEBI:48828"/>
    </ligand>
</feature>
<sequence>MQSFVHHPRRAAALALCFVLLALAPLALAHGGPKPERVGILLAAFGTTVPKADLAYRNLQKKFEAAFPGVDIRLCYTSSMVRHKLADGKKPVKFDSPAEALAKMADEGFTKVVVQSLQTIPGEEFHALSETARAFSGMPKGMDKVVTGWPLLATADDVEKTARALAALAPAGRRPGEALVFLGHGTKHPANIYYPGLQWSLWKADPLAFVGTVEGVPSQEDVLAALKERGVKKAWLLPLLAVAGDHARNDMAGDEDGSWKSALARAGIEAVPVLKGTADADALAAVWIDHARQALERLR</sequence>
<name>A0A6V8LSL3_9BACT</name>
<organism evidence="4 5">
    <name type="scientific">Fundidesulfovibrio magnetotacticus</name>
    <dbReference type="NCBI Taxonomy" id="2730080"/>
    <lineage>
        <taxon>Bacteria</taxon>
        <taxon>Pseudomonadati</taxon>
        <taxon>Thermodesulfobacteriota</taxon>
        <taxon>Desulfovibrionia</taxon>
        <taxon>Desulfovibrionales</taxon>
        <taxon>Desulfovibrionaceae</taxon>
        <taxon>Fundidesulfovibrio</taxon>
    </lineage>
</organism>
<keyword evidence="3" id="KW-0732">Signal</keyword>
<reference evidence="4 5" key="1">
    <citation type="submission" date="2020-04" db="EMBL/GenBank/DDBJ databases">
        <authorList>
            <consortium name="Desulfovibrio sp. FSS-1 genome sequencing consortium"/>
            <person name="Shimoshige H."/>
            <person name="Kobayashi H."/>
            <person name="Maekawa T."/>
        </authorList>
    </citation>
    <scope>NUCLEOTIDE SEQUENCE [LARGE SCALE GENOMIC DNA]</scope>
    <source>
        <strain evidence="4 5">SIID29052-01</strain>
    </source>
</reference>
<evidence type="ECO:0000256" key="2">
    <source>
        <dbReference type="PIRSR" id="PIRSR033579-3"/>
    </source>
</evidence>
<feature type="signal peptide" evidence="3">
    <location>
        <begin position="1"/>
        <end position="29"/>
    </location>
</feature>
<dbReference type="GO" id="GO:0016852">
    <property type="term" value="F:sirohydrochlorin cobaltochelatase activity"/>
    <property type="evidence" value="ECO:0007669"/>
    <property type="project" value="UniProtKB-EC"/>
</dbReference>
<protein>
    <submittedName>
        <fullName evidence="4">Sirohydrochlorin cobaltochelatase CbiKP</fullName>
        <ecNumber evidence="4">4.99.1.3</ecNumber>
    </submittedName>
</protein>
<dbReference type="AlphaFoldDB" id="A0A6V8LSL3"/>
<reference evidence="4 5" key="2">
    <citation type="submission" date="2020-05" db="EMBL/GenBank/DDBJ databases">
        <title>Draft genome sequence of Desulfovibrio sp. strainFSS-1.</title>
        <authorList>
            <person name="Shimoshige H."/>
            <person name="Kobayashi H."/>
            <person name="Maekawa T."/>
        </authorList>
    </citation>
    <scope>NUCLEOTIDE SEQUENCE [LARGE SCALE GENOMIC DNA]</scope>
    <source>
        <strain evidence="4 5">SIID29052-01</strain>
    </source>
</reference>
<feature type="active site" description="Proton acceptor" evidence="1">
    <location>
        <position position="184"/>
    </location>
</feature>
<dbReference type="Pfam" id="PF06180">
    <property type="entry name" value="CbiK"/>
    <property type="match status" value="1"/>
</dbReference>
<dbReference type="GO" id="GO:0046872">
    <property type="term" value="F:metal ion binding"/>
    <property type="evidence" value="ECO:0007669"/>
    <property type="project" value="UniProtKB-KW"/>
</dbReference>
<dbReference type="InterPro" id="IPR010388">
    <property type="entry name" value="Anaerobic_Co-chelatase"/>
</dbReference>
<evidence type="ECO:0000256" key="3">
    <source>
        <dbReference type="SAM" id="SignalP"/>
    </source>
</evidence>
<dbReference type="PIRSF" id="PIRSF033579">
    <property type="entry name" value="Anaer_Co_chel"/>
    <property type="match status" value="1"/>
</dbReference>
<feature type="chain" id="PRO_5028900900" evidence="3">
    <location>
        <begin position="30"/>
        <end position="299"/>
    </location>
</feature>
<dbReference type="GO" id="GO:0019251">
    <property type="term" value="P:anaerobic cobalamin biosynthetic process"/>
    <property type="evidence" value="ECO:0007669"/>
    <property type="project" value="InterPro"/>
</dbReference>
<evidence type="ECO:0000313" key="4">
    <source>
        <dbReference type="EMBL" id="GFK94734.1"/>
    </source>
</evidence>
<dbReference type="CDD" id="cd03412">
    <property type="entry name" value="CbiK_N"/>
    <property type="match status" value="1"/>
</dbReference>
<gene>
    <name evidence="4" type="primary">cbiKp_1</name>
    <name evidence="4" type="ORF">NNJEOMEG_02581</name>
</gene>
<keyword evidence="4" id="KW-0456">Lyase</keyword>
<dbReference type="Gene3D" id="3.40.50.1400">
    <property type="match status" value="2"/>
</dbReference>